<proteinExistence type="predicted"/>
<reference evidence="1 2" key="1">
    <citation type="submission" date="2019-03" db="EMBL/GenBank/DDBJ databases">
        <title>Deep-cultivation of Planctomycetes and their phenomic and genomic characterization uncovers novel biology.</title>
        <authorList>
            <person name="Wiegand S."/>
            <person name="Jogler M."/>
            <person name="Boedeker C."/>
            <person name="Pinto D."/>
            <person name="Vollmers J."/>
            <person name="Rivas-Marin E."/>
            <person name="Kohn T."/>
            <person name="Peeters S.H."/>
            <person name="Heuer A."/>
            <person name="Rast P."/>
            <person name="Oberbeckmann S."/>
            <person name="Bunk B."/>
            <person name="Jeske O."/>
            <person name="Meyerdierks A."/>
            <person name="Storesund J.E."/>
            <person name="Kallscheuer N."/>
            <person name="Luecker S."/>
            <person name="Lage O.M."/>
            <person name="Pohl T."/>
            <person name="Merkel B.J."/>
            <person name="Hornburger P."/>
            <person name="Mueller R.-W."/>
            <person name="Bruemmer F."/>
            <person name="Labrenz M."/>
            <person name="Spormann A.M."/>
            <person name="Op den Camp H."/>
            <person name="Overmann J."/>
            <person name="Amann R."/>
            <person name="Jetten M.S.M."/>
            <person name="Mascher T."/>
            <person name="Medema M.H."/>
            <person name="Devos D.P."/>
            <person name="Kaster A.-K."/>
            <person name="Ovreas L."/>
            <person name="Rohde M."/>
            <person name="Galperin M.Y."/>
            <person name="Jogler C."/>
        </authorList>
    </citation>
    <scope>NUCLEOTIDE SEQUENCE [LARGE SCALE GENOMIC DNA]</scope>
    <source>
        <strain evidence="1 2">V144</strain>
    </source>
</reference>
<protein>
    <submittedName>
        <fullName evidence="1">Uncharacterized protein</fullName>
    </submittedName>
</protein>
<dbReference type="AlphaFoldDB" id="A0A517W4P0"/>
<gene>
    <name evidence="1" type="ORF">V144x_57300</name>
</gene>
<dbReference type="KEGG" id="gaw:V144x_57300"/>
<evidence type="ECO:0000313" key="1">
    <source>
        <dbReference type="EMBL" id="QDU00217.1"/>
    </source>
</evidence>
<dbReference type="Proteomes" id="UP000318704">
    <property type="component" value="Chromosome"/>
</dbReference>
<accession>A0A517W4P0</accession>
<sequence>MNSFTYTKQGAITCLLTFSITLALMFRSSLFADDSKSSRITVSKVENALLKPNSTKDSFHFETKQIRGTIRLDGPYHGVNRLTDKRTGKQVIDERYSALNFYKLMSVNQVMGEPRKMERTIKYGAHWAEVKWAPTESHQAVLTARYEVIEPNAIDLTLTVQSRGTYSGYEVFMPNYFNKSFRPYIYLWTRGRQAEELVLPRVNDVFRETVLVFPRDAHAARHCIDGRWDRSEWNRSTVQMCPVRHYARCFAFMADKEKQLGVVLMSQPQDCYAISTRYHADKDSERLTSYSAFDFSLFGDYLIPGDKRTVKVRLALTALDRNMSQPLKLYQTFTAERDDRRNQSKQLNSEGMTP</sequence>
<dbReference type="EMBL" id="CP037920">
    <property type="protein sequence ID" value="QDU00217.1"/>
    <property type="molecule type" value="Genomic_DNA"/>
</dbReference>
<dbReference type="RefSeq" id="WP_144990380.1">
    <property type="nucleotide sequence ID" value="NZ_CP037920.1"/>
</dbReference>
<evidence type="ECO:0000313" key="2">
    <source>
        <dbReference type="Proteomes" id="UP000318704"/>
    </source>
</evidence>
<name>A0A517W4P0_9PLAN</name>
<organism evidence="1 2">
    <name type="scientific">Gimesia aquarii</name>
    <dbReference type="NCBI Taxonomy" id="2527964"/>
    <lineage>
        <taxon>Bacteria</taxon>
        <taxon>Pseudomonadati</taxon>
        <taxon>Planctomycetota</taxon>
        <taxon>Planctomycetia</taxon>
        <taxon>Planctomycetales</taxon>
        <taxon>Planctomycetaceae</taxon>
        <taxon>Gimesia</taxon>
    </lineage>
</organism>